<evidence type="ECO:0000313" key="2">
    <source>
        <dbReference type="Proteomes" id="UP000814140"/>
    </source>
</evidence>
<reference evidence="1" key="1">
    <citation type="submission" date="2021-03" db="EMBL/GenBank/DDBJ databases">
        <authorList>
            <consortium name="DOE Joint Genome Institute"/>
            <person name="Ahrendt S."/>
            <person name="Looney B.P."/>
            <person name="Miyauchi S."/>
            <person name="Morin E."/>
            <person name="Drula E."/>
            <person name="Courty P.E."/>
            <person name="Chicoki N."/>
            <person name="Fauchery L."/>
            <person name="Kohler A."/>
            <person name="Kuo A."/>
            <person name="Labutti K."/>
            <person name="Pangilinan J."/>
            <person name="Lipzen A."/>
            <person name="Riley R."/>
            <person name="Andreopoulos W."/>
            <person name="He G."/>
            <person name="Johnson J."/>
            <person name="Barry K.W."/>
            <person name="Grigoriev I.V."/>
            <person name="Nagy L."/>
            <person name="Hibbett D."/>
            <person name="Henrissat B."/>
            <person name="Matheny P.B."/>
            <person name="Labbe J."/>
            <person name="Martin F."/>
        </authorList>
    </citation>
    <scope>NUCLEOTIDE SEQUENCE</scope>
    <source>
        <strain evidence="1">HHB10654</strain>
    </source>
</reference>
<dbReference type="Proteomes" id="UP000814140">
    <property type="component" value="Unassembled WGS sequence"/>
</dbReference>
<organism evidence="1 2">
    <name type="scientific">Artomyces pyxidatus</name>
    <dbReference type="NCBI Taxonomy" id="48021"/>
    <lineage>
        <taxon>Eukaryota</taxon>
        <taxon>Fungi</taxon>
        <taxon>Dikarya</taxon>
        <taxon>Basidiomycota</taxon>
        <taxon>Agaricomycotina</taxon>
        <taxon>Agaricomycetes</taxon>
        <taxon>Russulales</taxon>
        <taxon>Auriscalpiaceae</taxon>
        <taxon>Artomyces</taxon>
    </lineage>
</organism>
<sequence length="620" mass="67152">MASTPPINAEYDLIFAGGGTAAGVIAGRLAAAAPDLRILILEAGPPTRDKLEHIQPARFFGHLTPTSTTLRFHVSTPSPAVGGRGVIVPCGQCLGGGSSVNFAMYTRASRSDYDEWETEYSNPGWGSADLLPLLKKTETYQIQPGAPTHGYDGPLKVSYGGIYLNVAKECIAATQAFDPVRQVEHGFVEPSDLTSVNVLGRWPKWINAETGKRSDVPHHFLYPQEHNPNLTIVTGVHVRRVTFDQENRASGVEFTWNSRFLPDADRDVHTVKASRLVILSAGTFGSPGILERSGIGSPEVLGKVGLETRVDLRGVGEGYQGNEDTHARTDHNLLFVPYKASEEAETLDAIMRGETAAVSIASEQWTKTGQGFLAHNSIDFAFKMRPTPAELELFGPEFRSHWDSFFANKPDKGVLAVGVCGMLMGDPTTVPPAKYFSMGYFNLYPVAKGRVHITDKDDAAAATDFTAGYLESMADVTPFIWAYKYTREIARRMPLFRGEYAPMHPRFAPDSSAAIHEVEGPVPIDAPRIVYSAEDDAEIERFTRETIGTTWHSLGTCAMKPREDGGVVDSALNVYGVKGLKVADMSICPGNVGSNTYSTALAVAEKAALIIADELGIVGV</sequence>
<proteinExistence type="predicted"/>
<evidence type="ECO:0000313" key="1">
    <source>
        <dbReference type="EMBL" id="KAI0066445.1"/>
    </source>
</evidence>
<comment type="caution">
    <text evidence="1">The sequence shown here is derived from an EMBL/GenBank/DDBJ whole genome shotgun (WGS) entry which is preliminary data.</text>
</comment>
<accession>A0ACB8TD56</accession>
<reference evidence="1" key="2">
    <citation type="journal article" date="2022" name="New Phytol.">
        <title>Evolutionary transition to the ectomycorrhizal habit in the genomes of a hyperdiverse lineage of mushroom-forming fungi.</title>
        <authorList>
            <person name="Looney B."/>
            <person name="Miyauchi S."/>
            <person name="Morin E."/>
            <person name="Drula E."/>
            <person name="Courty P.E."/>
            <person name="Kohler A."/>
            <person name="Kuo A."/>
            <person name="LaButti K."/>
            <person name="Pangilinan J."/>
            <person name="Lipzen A."/>
            <person name="Riley R."/>
            <person name="Andreopoulos W."/>
            <person name="He G."/>
            <person name="Johnson J."/>
            <person name="Nolan M."/>
            <person name="Tritt A."/>
            <person name="Barry K.W."/>
            <person name="Grigoriev I.V."/>
            <person name="Nagy L.G."/>
            <person name="Hibbett D."/>
            <person name="Henrissat B."/>
            <person name="Matheny P.B."/>
            <person name="Labbe J."/>
            <person name="Martin F.M."/>
        </authorList>
    </citation>
    <scope>NUCLEOTIDE SEQUENCE</scope>
    <source>
        <strain evidence="1">HHB10654</strain>
    </source>
</reference>
<protein>
    <submittedName>
        <fullName evidence="1">Alcohol oxidase-like protein</fullName>
    </submittedName>
</protein>
<gene>
    <name evidence="1" type="ORF">BV25DRAFT_1796419</name>
</gene>
<keyword evidence="2" id="KW-1185">Reference proteome</keyword>
<name>A0ACB8TD56_9AGAM</name>
<dbReference type="EMBL" id="MU277192">
    <property type="protein sequence ID" value="KAI0066445.1"/>
    <property type="molecule type" value="Genomic_DNA"/>
</dbReference>